<dbReference type="AlphaFoldDB" id="S8BDJ0"/>
<dbReference type="SUPFAM" id="SSF52266">
    <property type="entry name" value="SGNH hydrolase"/>
    <property type="match status" value="1"/>
</dbReference>
<proteinExistence type="predicted"/>
<dbReference type="InterPro" id="IPR053140">
    <property type="entry name" value="GDSL_Rv0518-like"/>
</dbReference>
<keyword evidence="3" id="KW-1185">Reference proteome</keyword>
<evidence type="ECO:0000313" key="3">
    <source>
        <dbReference type="Proteomes" id="UP000019376"/>
    </source>
</evidence>
<dbReference type="InterPro" id="IPR036514">
    <property type="entry name" value="SGNH_hydro_sf"/>
</dbReference>
<dbReference type="Pfam" id="PF13472">
    <property type="entry name" value="Lipase_GDSL_2"/>
    <property type="match status" value="1"/>
</dbReference>
<dbReference type="InterPro" id="IPR013830">
    <property type="entry name" value="SGNH_hydro"/>
</dbReference>
<dbReference type="PANTHER" id="PTHR43784">
    <property type="entry name" value="GDSL-LIKE LIPASE/ACYLHYDROLASE, PUTATIVE (AFU_ORTHOLOGUE AFUA_2G00820)-RELATED"/>
    <property type="match status" value="1"/>
</dbReference>
<dbReference type="STRING" id="933388.S8BDJ0"/>
<dbReference type="Proteomes" id="UP000019376">
    <property type="component" value="Unassembled WGS sequence"/>
</dbReference>
<evidence type="ECO:0000313" key="2">
    <source>
        <dbReference type="EMBL" id="EPS33072.1"/>
    </source>
</evidence>
<feature type="domain" description="SGNH hydrolase-type esterase" evidence="1">
    <location>
        <begin position="199"/>
        <end position="400"/>
    </location>
</feature>
<dbReference type="CDD" id="cd01830">
    <property type="entry name" value="XynE_like"/>
    <property type="match status" value="1"/>
</dbReference>
<reference evidence="2 3" key="1">
    <citation type="journal article" date="2013" name="PLoS ONE">
        <title>Genomic and secretomic analyses reveal unique features of the lignocellulolytic enzyme system of Penicillium decumbens.</title>
        <authorList>
            <person name="Liu G."/>
            <person name="Zhang L."/>
            <person name="Wei X."/>
            <person name="Zou G."/>
            <person name="Qin Y."/>
            <person name="Ma L."/>
            <person name="Li J."/>
            <person name="Zheng H."/>
            <person name="Wang S."/>
            <person name="Wang C."/>
            <person name="Xun L."/>
            <person name="Zhao G.-P."/>
            <person name="Zhou Z."/>
            <person name="Qu Y."/>
        </authorList>
    </citation>
    <scope>NUCLEOTIDE SEQUENCE [LARGE SCALE GENOMIC DNA]</scope>
    <source>
        <strain evidence="3">114-2 / CGMCC 5302</strain>
    </source>
</reference>
<name>S8BDJ0_PENO1</name>
<dbReference type="HOGENOM" id="CLU_029872_0_1_1"/>
<dbReference type="EMBL" id="KB644415">
    <property type="protein sequence ID" value="EPS33072.1"/>
    <property type="molecule type" value="Genomic_DNA"/>
</dbReference>
<dbReference type="eggNOG" id="ENOG502QVFK">
    <property type="taxonomic scope" value="Eukaryota"/>
</dbReference>
<dbReference type="PANTHER" id="PTHR43784:SF3">
    <property type="entry name" value="GDSL FAMILY LIPASE"/>
    <property type="match status" value="1"/>
</dbReference>
<gene>
    <name evidence="2" type="ORF">PDE_08034</name>
</gene>
<evidence type="ECO:0000259" key="1">
    <source>
        <dbReference type="Pfam" id="PF13472"/>
    </source>
</evidence>
<dbReference type="PhylomeDB" id="S8BDJ0"/>
<organism evidence="2 3">
    <name type="scientific">Penicillium oxalicum (strain 114-2 / CGMCC 5302)</name>
    <name type="common">Penicillium decumbens</name>
    <dbReference type="NCBI Taxonomy" id="933388"/>
    <lineage>
        <taxon>Eukaryota</taxon>
        <taxon>Fungi</taxon>
        <taxon>Dikarya</taxon>
        <taxon>Ascomycota</taxon>
        <taxon>Pezizomycotina</taxon>
        <taxon>Eurotiomycetes</taxon>
        <taxon>Eurotiomycetidae</taxon>
        <taxon>Eurotiales</taxon>
        <taxon>Aspergillaceae</taxon>
        <taxon>Penicillium</taxon>
    </lineage>
</organism>
<sequence>MDRNQHWVHSWAAMPMRTEPDNLPPKAFIEGTTAFPNTTIRQTVKLTLGTKRFLRLRLSNAFGLDDLEIKHATIAPARENAPGSKEIDANILRDITFDDGLRETSIPGGAQAVSDPIDFGRAVPRNTILSISLFLKSGQDGQTGVTSHPGSRTTSFCCRGNHVSDPTWANLAAQEVEHWYFISAIEVLAPRSACAFAIIGDSITDGRCSTTDGNDRWPDRLFERFQLDSTAANISVINQAAGGNRLLADGLGPNVLSRLDRDILCLSGLRYVLIFEGVNDIGTADPNETSQAAALKRIIAGYRQIATRVHARGIPVFAATITPFGRREVDAELDAEAEGLSGYSDPTRDQTRRQLNDWIRTSGVFDAVIDFDEVLRDRDHAEILSPQFDSGDRLHPNTRAFQALADAFPLDLFSKFRDY</sequence>
<protein>
    <recommendedName>
        <fullName evidence="1">SGNH hydrolase-type esterase domain-containing protein</fullName>
    </recommendedName>
</protein>
<accession>S8BDJ0</accession>
<dbReference type="Gene3D" id="3.40.50.1110">
    <property type="entry name" value="SGNH hydrolase"/>
    <property type="match status" value="1"/>
</dbReference>
<dbReference type="OrthoDB" id="10071171at2759"/>